<protein>
    <submittedName>
        <fullName evidence="2">Uncharacterized protein</fullName>
    </submittedName>
</protein>
<dbReference type="AlphaFoldDB" id="A0A2P2QWU5"/>
<keyword evidence="1" id="KW-1133">Transmembrane helix</keyword>
<accession>A0A2P2QWU5</accession>
<organism evidence="2">
    <name type="scientific">Rhizophora mucronata</name>
    <name type="common">Asiatic mangrove</name>
    <dbReference type="NCBI Taxonomy" id="61149"/>
    <lineage>
        <taxon>Eukaryota</taxon>
        <taxon>Viridiplantae</taxon>
        <taxon>Streptophyta</taxon>
        <taxon>Embryophyta</taxon>
        <taxon>Tracheophyta</taxon>
        <taxon>Spermatophyta</taxon>
        <taxon>Magnoliopsida</taxon>
        <taxon>eudicotyledons</taxon>
        <taxon>Gunneridae</taxon>
        <taxon>Pentapetalae</taxon>
        <taxon>rosids</taxon>
        <taxon>fabids</taxon>
        <taxon>Malpighiales</taxon>
        <taxon>Rhizophoraceae</taxon>
        <taxon>Rhizophora</taxon>
    </lineage>
</organism>
<evidence type="ECO:0000256" key="1">
    <source>
        <dbReference type="SAM" id="Phobius"/>
    </source>
</evidence>
<dbReference type="EMBL" id="GGEC01090992">
    <property type="protein sequence ID" value="MBX71476.1"/>
    <property type="molecule type" value="Transcribed_RNA"/>
</dbReference>
<feature type="transmembrane region" description="Helical" evidence="1">
    <location>
        <begin position="6"/>
        <end position="23"/>
    </location>
</feature>
<evidence type="ECO:0000313" key="2">
    <source>
        <dbReference type="EMBL" id="MBX71476.1"/>
    </source>
</evidence>
<keyword evidence="1" id="KW-0812">Transmembrane</keyword>
<reference evidence="2" key="1">
    <citation type="submission" date="2018-02" db="EMBL/GenBank/DDBJ databases">
        <title>Rhizophora mucronata_Transcriptome.</title>
        <authorList>
            <person name="Meera S.P."/>
            <person name="Sreeshan A."/>
            <person name="Augustine A."/>
        </authorList>
    </citation>
    <scope>NUCLEOTIDE SEQUENCE</scope>
    <source>
        <tissue evidence="2">Leaf</tissue>
    </source>
</reference>
<proteinExistence type="predicted"/>
<name>A0A2P2QWU5_RHIMU</name>
<keyword evidence="1" id="KW-0472">Membrane</keyword>
<sequence>MCFAIIVLLVIVAIIIVAVLKPWSNKGA</sequence>